<dbReference type="Proteomes" id="UP000499080">
    <property type="component" value="Unassembled WGS sequence"/>
</dbReference>
<reference evidence="2 3" key="1">
    <citation type="journal article" date="2019" name="Sci. Rep.">
        <title>Orb-weaving spider Araneus ventricosus genome elucidates the spidroin gene catalogue.</title>
        <authorList>
            <person name="Kono N."/>
            <person name="Nakamura H."/>
            <person name="Ohtoshi R."/>
            <person name="Moran D.A.P."/>
            <person name="Shinohara A."/>
            <person name="Yoshida Y."/>
            <person name="Fujiwara M."/>
            <person name="Mori M."/>
            <person name="Tomita M."/>
            <person name="Arakawa K."/>
        </authorList>
    </citation>
    <scope>NUCLEOTIDE SEQUENCE [LARGE SCALE GENOMIC DNA]</scope>
</reference>
<name>A0A4Y2WLN2_ARAVE</name>
<proteinExistence type="predicted"/>
<dbReference type="InterPro" id="IPR009044">
    <property type="entry name" value="ssDNA-bd_transcriptional_reg"/>
</dbReference>
<dbReference type="AlphaFoldDB" id="A0A4Y2WLN2"/>
<feature type="domain" description="Transcriptional coactivator p15 (PC4) C-terminal" evidence="1">
    <location>
        <begin position="65"/>
        <end position="112"/>
    </location>
</feature>
<gene>
    <name evidence="2" type="ORF">AVEN_144342_1</name>
</gene>
<protein>
    <recommendedName>
        <fullName evidence="1">Transcriptional coactivator p15 (PC4) C-terminal domain-containing protein</fullName>
    </recommendedName>
</protein>
<dbReference type="GO" id="GO:0003677">
    <property type="term" value="F:DNA binding"/>
    <property type="evidence" value="ECO:0007669"/>
    <property type="project" value="InterPro"/>
</dbReference>
<accession>A0A4Y2WLN2</accession>
<dbReference type="EMBL" id="BGPR01061710">
    <property type="protein sequence ID" value="GBO37330.1"/>
    <property type="molecule type" value="Genomic_DNA"/>
</dbReference>
<dbReference type="InterPro" id="IPR003173">
    <property type="entry name" value="PC4_C"/>
</dbReference>
<dbReference type="GO" id="GO:0006355">
    <property type="term" value="P:regulation of DNA-templated transcription"/>
    <property type="evidence" value="ECO:0007669"/>
    <property type="project" value="InterPro"/>
</dbReference>
<evidence type="ECO:0000313" key="3">
    <source>
        <dbReference type="Proteomes" id="UP000499080"/>
    </source>
</evidence>
<evidence type="ECO:0000259" key="1">
    <source>
        <dbReference type="Pfam" id="PF02229"/>
    </source>
</evidence>
<dbReference type="SUPFAM" id="SSF54447">
    <property type="entry name" value="ssDNA-binding transcriptional regulator domain"/>
    <property type="match status" value="1"/>
</dbReference>
<sequence>MKRSLLNHCDVPSKHQKGVCFETFDFCEGEFAASQPATRTAPLSTHRSPPPATRTSLMPDGYIHLGEDMMLGVAEFLGCLKVHLRHYVVKNNQYIPTRTGIAISPYHWQVLSDSISTLNLESPHACLMIERKLFLSVTDTSVVFQHVFNNNNPKAGLQLSNTFLSVTHKQFRELCNVRESISQLIQKRLLGPLFLKAIQEVLIVVNSDDIRLDGDETDIQAILQNNLIKVLKKHIRHKLDTLKIMCEGCSSDDNQSKHTCFETRLSFMDRCIASMDIYNLAHDFVYENSQLYTYMSDSFIENLKALELFEMCKFHLSVNL</sequence>
<dbReference type="Pfam" id="PF02229">
    <property type="entry name" value="PC4"/>
    <property type="match status" value="1"/>
</dbReference>
<dbReference type="Gene3D" id="2.30.31.10">
    <property type="entry name" value="Transcriptional Coactivator Pc4, Chain A"/>
    <property type="match status" value="1"/>
</dbReference>
<keyword evidence="3" id="KW-1185">Reference proteome</keyword>
<evidence type="ECO:0000313" key="2">
    <source>
        <dbReference type="EMBL" id="GBO37330.1"/>
    </source>
</evidence>
<comment type="caution">
    <text evidence="2">The sequence shown here is derived from an EMBL/GenBank/DDBJ whole genome shotgun (WGS) entry which is preliminary data.</text>
</comment>
<organism evidence="2 3">
    <name type="scientific">Araneus ventricosus</name>
    <name type="common">Orbweaver spider</name>
    <name type="synonym">Epeira ventricosa</name>
    <dbReference type="NCBI Taxonomy" id="182803"/>
    <lineage>
        <taxon>Eukaryota</taxon>
        <taxon>Metazoa</taxon>
        <taxon>Ecdysozoa</taxon>
        <taxon>Arthropoda</taxon>
        <taxon>Chelicerata</taxon>
        <taxon>Arachnida</taxon>
        <taxon>Araneae</taxon>
        <taxon>Araneomorphae</taxon>
        <taxon>Entelegynae</taxon>
        <taxon>Araneoidea</taxon>
        <taxon>Araneidae</taxon>
        <taxon>Araneus</taxon>
    </lineage>
</organism>